<reference evidence="1 2" key="1">
    <citation type="submission" date="2023-09" db="EMBL/GenBank/DDBJ databases">
        <title>Demequina sp. a novel bacteria isolated from Capsicum annuum.</title>
        <authorList>
            <person name="Humaira Z."/>
            <person name="Lee J."/>
            <person name="Cho D."/>
        </authorList>
    </citation>
    <scope>NUCLEOTIDE SEQUENCE [LARGE SCALE GENOMIC DNA]</scope>
    <source>
        <strain evidence="1 2">OYTSA14</strain>
    </source>
</reference>
<dbReference type="Pfam" id="PF10012">
    <property type="entry name" value="DUF2255"/>
    <property type="match status" value="1"/>
</dbReference>
<dbReference type="AlphaFoldDB" id="A0AA96J933"/>
<dbReference type="Proteomes" id="UP001304125">
    <property type="component" value="Chromosome"/>
</dbReference>
<proteinExistence type="predicted"/>
<dbReference type="InterPro" id="IPR016888">
    <property type="entry name" value="UCP028498"/>
</dbReference>
<dbReference type="RefSeq" id="WP_313500770.1">
    <property type="nucleotide sequence ID" value="NZ_CP134879.1"/>
</dbReference>
<gene>
    <name evidence="1" type="ORF">RN606_05425</name>
</gene>
<name>A0AA96J933_9MICO</name>
<dbReference type="EMBL" id="CP134879">
    <property type="protein sequence ID" value="WNM25588.1"/>
    <property type="molecule type" value="Genomic_DNA"/>
</dbReference>
<keyword evidence="2" id="KW-1185">Reference proteome</keyword>
<protein>
    <submittedName>
        <fullName evidence="1">DUF2255 family protein</fullName>
    </submittedName>
</protein>
<sequence length="126" mass="13828">MGAWTSHELATIAQADELRIASRRPDGTLRPWVTIWVAREGDDIYVRSAHGVDNPWFRRASRSGRGRVSAGGVERDVVLELVPADAADHPRIDAQLHAKYDRYGPAYVGAITGASTYAGTFRVVPE</sequence>
<accession>A0AA96J933</accession>
<evidence type="ECO:0000313" key="1">
    <source>
        <dbReference type="EMBL" id="WNM25588.1"/>
    </source>
</evidence>
<organism evidence="1 2">
    <name type="scientific">Demequina capsici</name>
    <dbReference type="NCBI Taxonomy" id="3075620"/>
    <lineage>
        <taxon>Bacteria</taxon>
        <taxon>Bacillati</taxon>
        <taxon>Actinomycetota</taxon>
        <taxon>Actinomycetes</taxon>
        <taxon>Micrococcales</taxon>
        <taxon>Demequinaceae</taxon>
        <taxon>Demequina</taxon>
    </lineage>
</organism>
<evidence type="ECO:0000313" key="2">
    <source>
        <dbReference type="Proteomes" id="UP001304125"/>
    </source>
</evidence>